<dbReference type="InterPro" id="IPR015075">
    <property type="entry name" value="AtaL"/>
</dbReference>
<gene>
    <name evidence="1" type="ORF">FHW18_005372</name>
</gene>
<organism evidence="1 2">
    <name type="scientific">Pigmentiphaga litoralis</name>
    <dbReference type="NCBI Taxonomy" id="516702"/>
    <lineage>
        <taxon>Bacteria</taxon>
        <taxon>Pseudomonadati</taxon>
        <taxon>Pseudomonadota</taxon>
        <taxon>Betaproteobacteria</taxon>
        <taxon>Burkholderiales</taxon>
        <taxon>Alcaligenaceae</taxon>
        <taxon>Pigmentiphaga</taxon>
    </lineage>
</organism>
<sequence length="154" mass="17674">MQINDPRVPLIQPLTRMDIWHGLVLRAHHPTEFIMGLESCVIETQEEQSGQTLLTRVLDFGPFQVHDRVTLTPMHEVRVLAPATDRWPRSEATVTVEEPEEGAIFLRFTYELDLADDSDDMDETTVEIRKQAYVAADLDTVKRIREIAAIRKAH</sequence>
<accession>A0A7Y9LQG3</accession>
<dbReference type="Proteomes" id="UP000542125">
    <property type="component" value="Unassembled WGS sequence"/>
</dbReference>
<dbReference type="RefSeq" id="WP_373563474.1">
    <property type="nucleotide sequence ID" value="NZ_JACBYR010000003.1"/>
</dbReference>
<dbReference type="AlphaFoldDB" id="A0A7Y9LQG3"/>
<dbReference type="EMBL" id="JACBYR010000003">
    <property type="protein sequence ID" value="NYE86053.1"/>
    <property type="molecule type" value="Genomic_DNA"/>
</dbReference>
<keyword evidence="2" id="KW-1185">Reference proteome</keyword>
<protein>
    <recommendedName>
        <fullName evidence="3">DUF1857 family protein</fullName>
    </recommendedName>
</protein>
<dbReference type="Pfam" id="PF08982">
    <property type="entry name" value="AtaL"/>
    <property type="match status" value="1"/>
</dbReference>
<dbReference type="Gene3D" id="3.30.530.20">
    <property type="match status" value="1"/>
</dbReference>
<proteinExistence type="predicted"/>
<evidence type="ECO:0008006" key="3">
    <source>
        <dbReference type="Google" id="ProtNLM"/>
    </source>
</evidence>
<reference evidence="1 2" key="1">
    <citation type="submission" date="2020-07" db="EMBL/GenBank/DDBJ databases">
        <title>Genomic Encyclopedia of Type Strains, Phase IV (KMG-V): Genome sequencing to study the core and pangenomes of soil and plant-associated prokaryotes.</title>
        <authorList>
            <person name="Whitman W."/>
        </authorList>
    </citation>
    <scope>NUCLEOTIDE SEQUENCE [LARGE SCALE GENOMIC DNA]</scope>
    <source>
        <strain evidence="1 2">SAS40</strain>
    </source>
</reference>
<dbReference type="InterPro" id="IPR023393">
    <property type="entry name" value="START-like_dom_sf"/>
</dbReference>
<dbReference type="SUPFAM" id="SSF55961">
    <property type="entry name" value="Bet v1-like"/>
    <property type="match status" value="1"/>
</dbReference>
<evidence type="ECO:0000313" key="2">
    <source>
        <dbReference type="Proteomes" id="UP000542125"/>
    </source>
</evidence>
<evidence type="ECO:0000313" key="1">
    <source>
        <dbReference type="EMBL" id="NYE86053.1"/>
    </source>
</evidence>
<comment type="caution">
    <text evidence="1">The sequence shown here is derived from an EMBL/GenBank/DDBJ whole genome shotgun (WGS) entry which is preliminary data.</text>
</comment>
<name>A0A7Y9LQG3_9BURK</name>